<dbReference type="InParanoid" id="A0A166NIL3"/>
<feature type="compositionally biased region" description="Acidic residues" evidence="1">
    <location>
        <begin position="375"/>
        <end position="388"/>
    </location>
</feature>
<dbReference type="STRING" id="1314781.A0A166NIL3"/>
<feature type="compositionally biased region" description="Basic and acidic residues" evidence="1">
    <location>
        <begin position="364"/>
        <end position="374"/>
    </location>
</feature>
<reference evidence="2 3" key="1">
    <citation type="journal article" date="2016" name="Mol. Biol. Evol.">
        <title>Comparative Genomics of Early-Diverging Mushroom-Forming Fungi Provides Insights into the Origins of Lignocellulose Decay Capabilities.</title>
        <authorList>
            <person name="Nagy L.G."/>
            <person name="Riley R."/>
            <person name="Tritt A."/>
            <person name="Adam C."/>
            <person name="Daum C."/>
            <person name="Floudas D."/>
            <person name="Sun H."/>
            <person name="Yadav J.S."/>
            <person name="Pangilinan J."/>
            <person name="Larsson K.H."/>
            <person name="Matsuura K."/>
            <person name="Barry K."/>
            <person name="Labutti K."/>
            <person name="Kuo R."/>
            <person name="Ohm R.A."/>
            <person name="Bhattacharya S.S."/>
            <person name="Shirouzu T."/>
            <person name="Yoshinaga Y."/>
            <person name="Martin F.M."/>
            <person name="Grigoriev I.V."/>
            <person name="Hibbett D.S."/>
        </authorList>
    </citation>
    <scope>NUCLEOTIDE SEQUENCE [LARGE SCALE GENOMIC DNA]</scope>
    <source>
        <strain evidence="2 3">HHB12029</strain>
    </source>
</reference>
<evidence type="ECO:0000256" key="1">
    <source>
        <dbReference type="SAM" id="MobiDB-lite"/>
    </source>
</evidence>
<feature type="region of interest" description="Disordered" evidence="1">
    <location>
        <begin position="323"/>
        <end position="392"/>
    </location>
</feature>
<dbReference type="AlphaFoldDB" id="A0A166NIL3"/>
<sequence length="822" mass="94288">MKTFTCDGWLHITVRDIGSVSRVKIVHKEDHVHYNRCRVLPDDVQEILRNAGDKTMSQVRFLHHVMYLWQEILQVHPKPTFSRRTVHNHWAATDRLRWCRDTDQLKSARILLENGRTAGNLGMYAVHPIDMAPEEGFETLAWALPDVMKSWQGRIREVSMDSAWETNGRRFELYALIGEAYGSGLPLGFLLLQNNGGAEGGIQRCLEQFIKHFVDQMPSILYTHTDKNLPEINAFRAVATWTKHQLCFWHALRAVKTRLSILRRQPAHYDVATACSEFSWIQADFLPLRQRDGNAAPLEPVPTALPRIAVRLNGKLVPRPLPSFRIRIPPRGPPSRPIATSRGPSAATSERRGDEDCDDDFEALLEREITTKTDNDDDADEQDEEDGPDWLFEAGESRAPDPEYVFCPAPHRQQLLRLFSKHFVQHPLLPDPDHDGVRSALEIRTRAVHEMYTFCHERKLAEVWAYMWTSWYSAKMWPLWALSASPRIPRLRTTMNVENFWRQLKHDWLHHLLHPRLDQLVYIICNKVLPAYMQRANALEDDYRMGFSRPLTSSQKYFKVAWKKLAARACSERTYNTNVATWQCNCGAQKFSAHLLCKHLVHAVPKPSPEFWLHVYRRRTTPFYQHPDIRPIGQPVGLWPDPDAGCIDDGDDHVWLGNPAELQQDGLWREMAEGRSGEMDAILKRRRSSTASSLCSDSDALSFAYSASEVDGVEPEEAAVQESERTLRLRKKIADIRLVADALEAHVNHSQDVDSHDVDLWLKNMDSNTHIDALCSLAANLRLKEGSARVRPTTWARDGDASQRRFVSDTMGYQVGLLLDDI</sequence>
<keyword evidence="3" id="KW-1185">Reference proteome</keyword>
<dbReference type="Proteomes" id="UP000077266">
    <property type="component" value="Unassembled WGS sequence"/>
</dbReference>
<gene>
    <name evidence="2" type="ORF">EXIGLDRAFT_661315</name>
</gene>
<evidence type="ECO:0000313" key="3">
    <source>
        <dbReference type="Proteomes" id="UP000077266"/>
    </source>
</evidence>
<dbReference type="OrthoDB" id="3221775at2759"/>
<name>A0A166NIL3_EXIGL</name>
<evidence type="ECO:0000313" key="2">
    <source>
        <dbReference type="EMBL" id="KZV79202.1"/>
    </source>
</evidence>
<proteinExistence type="predicted"/>
<protein>
    <submittedName>
        <fullName evidence="2">Uncharacterized protein</fullName>
    </submittedName>
</protein>
<dbReference type="EMBL" id="KV426658">
    <property type="protein sequence ID" value="KZV79202.1"/>
    <property type="molecule type" value="Genomic_DNA"/>
</dbReference>
<organism evidence="2 3">
    <name type="scientific">Exidia glandulosa HHB12029</name>
    <dbReference type="NCBI Taxonomy" id="1314781"/>
    <lineage>
        <taxon>Eukaryota</taxon>
        <taxon>Fungi</taxon>
        <taxon>Dikarya</taxon>
        <taxon>Basidiomycota</taxon>
        <taxon>Agaricomycotina</taxon>
        <taxon>Agaricomycetes</taxon>
        <taxon>Auriculariales</taxon>
        <taxon>Exidiaceae</taxon>
        <taxon>Exidia</taxon>
    </lineage>
</organism>
<accession>A0A166NIL3</accession>